<protein>
    <submittedName>
        <fullName evidence="2">Uncharacterized protein</fullName>
    </submittedName>
</protein>
<reference evidence="2 3" key="1">
    <citation type="journal article" date="2021" name="Elife">
        <title>Chloroplast acquisition without the gene transfer in kleptoplastic sea slugs, Plakobranchus ocellatus.</title>
        <authorList>
            <person name="Maeda T."/>
            <person name="Takahashi S."/>
            <person name="Yoshida T."/>
            <person name="Shimamura S."/>
            <person name="Takaki Y."/>
            <person name="Nagai Y."/>
            <person name="Toyoda A."/>
            <person name="Suzuki Y."/>
            <person name="Arimoto A."/>
            <person name="Ishii H."/>
            <person name="Satoh N."/>
            <person name="Nishiyama T."/>
            <person name="Hasebe M."/>
            <person name="Maruyama T."/>
            <person name="Minagawa J."/>
            <person name="Obokata J."/>
            <person name="Shigenobu S."/>
        </authorList>
    </citation>
    <scope>NUCLEOTIDE SEQUENCE [LARGE SCALE GENOMIC DNA]</scope>
</reference>
<accession>A0AAV3YT90</accession>
<keyword evidence="1" id="KW-0732">Signal</keyword>
<sequence>MGMLVLLWFRWEILIHQIRNTLDLLWFRWKILIYPDKNHPEPSMAQLYQREVINLKSRISTRYRLGPLQTHGYDLEIFRHPSPNKQPTFASVAKEGNRDEIMLGQWQPTPKNMTARAHTHTQEKQDLPNPDLLEHVQEQHLPVGLCFNLQWRTGETML</sequence>
<dbReference type="AlphaFoldDB" id="A0AAV3YT90"/>
<feature type="chain" id="PRO_5043977312" evidence="1">
    <location>
        <begin position="16"/>
        <end position="158"/>
    </location>
</feature>
<name>A0AAV3YT90_9GAST</name>
<organism evidence="2 3">
    <name type="scientific">Plakobranchus ocellatus</name>
    <dbReference type="NCBI Taxonomy" id="259542"/>
    <lineage>
        <taxon>Eukaryota</taxon>
        <taxon>Metazoa</taxon>
        <taxon>Spiralia</taxon>
        <taxon>Lophotrochozoa</taxon>
        <taxon>Mollusca</taxon>
        <taxon>Gastropoda</taxon>
        <taxon>Heterobranchia</taxon>
        <taxon>Euthyneura</taxon>
        <taxon>Panpulmonata</taxon>
        <taxon>Sacoglossa</taxon>
        <taxon>Placobranchoidea</taxon>
        <taxon>Plakobranchidae</taxon>
        <taxon>Plakobranchus</taxon>
    </lineage>
</organism>
<dbReference type="Proteomes" id="UP000735302">
    <property type="component" value="Unassembled WGS sequence"/>
</dbReference>
<keyword evidence="3" id="KW-1185">Reference proteome</keyword>
<gene>
    <name evidence="2" type="ORF">PoB_001213500</name>
</gene>
<evidence type="ECO:0000256" key="1">
    <source>
        <dbReference type="SAM" id="SignalP"/>
    </source>
</evidence>
<evidence type="ECO:0000313" key="2">
    <source>
        <dbReference type="EMBL" id="GFN85629.1"/>
    </source>
</evidence>
<evidence type="ECO:0000313" key="3">
    <source>
        <dbReference type="Proteomes" id="UP000735302"/>
    </source>
</evidence>
<comment type="caution">
    <text evidence="2">The sequence shown here is derived from an EMBL/GenBank/DDBJ whole genome shotgun (WGS) entry which is preliminary data.</text>
</comment>
<dbReference type="EMBL" id="BLXT01001439">
    <property type="protein sequence ID" value="GFN85629.1"/>
    <property type="molecule type" value="Genomic_DNA"/>
</dbReference>
<feature type="signal peptide" evidence="1">
    <location>
        <begin position="1"/>
        <end position="15"/>
    </location>
</feature>
<proteinExistence type="predicted"/>